<dbReference type="CDD" id="cd01002">
    <property type="entry name" value="PBP2_Ehub_like"/>
    <property type="match status" value="1"/>
</dbReference>
<dbReference type="PANTHER" id="PTHR35936:SF17">
    <property type="entry name" value="ARGININE-BINDING EXTRACELLULAR PROTEIN ARTP"/>
    <property type="match status" value="1"/>
</dbReference>
<proteinExistence type="predicted"/>
<dbReference type="EMBL" id="BAABDD010000016">
    <property type="protein sequence ID" value="GAA3751870.1"/>
    <property type="molecule type" value="Genomic_DNA"/>
</dbReference>
<gene>
    <name evidence="3" type="ORF">GCM10022402_33630</name>
</gene>
<comment type="caution">
    <text evidence="3">The sequence shown here is derived from an EMBL/GenBank/DDBJ whole genome shotgun (WGS) entry which is preliminary data.</text>
</comment>
<feature type="domain" description="Solute-binding protein family 3/N-terminal" evidence="2">
    <location>
        <begin position="55"/>
        <end position="287"/>
    </location>
</feature>
<keyword evidence="4" id="KW-1185">Reference proteome</keyword>
<dbReference type="PROSITE" id="PS51257">
    <property type="entry name" value="PROKAR_LIPOPROTEIN"/>
    <property type="match status" value="1"/>
</dbReference>
<dbReference type="InterPro" id="IPR001638">
    <property type="entry name" value="Solute-binding_3/MltF_N"/>
</dbReference>
<dbReference type="Pfam" id="PF00497">
    <property type="entry name" value="SBP_bac_3"/>
    <property type="match status" value="1"/>
</dbReference>
<dbReference type="SUPFAM" id="SSF53850">
    <property type="entry name" value="Periplasmic binding protein-like II"/>
    <property type="match status" value="1"/>
</dbReference>
<dbReference type="InterPro" id="IPR014337">
    <property type="entry name" value="Ectoine_EhuB"/>
</dbReference>
<name>A0ABP7FZY7_9ACTN</name>
<protein>
    <submittedName>
        <fullName evidence="3">Transporter substrate-binding domain-containing protein</fullName>
    </submittedName>
</protein>
<reference evidence="4" key="1">
    <citation type="journal article" date="2019" name="Int. J. Syst. Evol. Microbiol.">
        <title>The Global Catalogue of Microorganisms (GCM) 10K type strain sequencing project: providing services to taxonomists for standard genome sequencing and annotation.</title>
        <authorList>
            <consortium name="The Broad Institute Genomics Platform"/>
            <consortium name="The Broad Institute Genome Sequencing Center for Infectious Disease"/>
            <person name="Wu L."/>
            <person name="Ma J."/>
        </authorList>
    </citation>
    <scope>NUCLEOTIDE SEQUENCE [LARGE SCALE GENOMIC DNA]</scope>
    <source>
        <strain evidence="4">JCM 17137</strain>
    </source>
</reference>
<accession>A0ABP7FZY7</accession>
<evidence type="ECO:0000256" key="1">
    <source>
        <dbReference type="ARBA" id="ARBA00022729"/>
    </source>
</evidence>
<evidence type="ECO:0000259" key="2">
    <source>
        <dbReference type="SMART" id="SM00062"/>
    </source>
</evidence>
<dbReference type="Gene3D" id="3.40.190.10">
    <property type="entry name" value="Periplasmic binding protein-like II"/>
    <property type="match status" value="2"/>
</dbReference>
<dbReference type="Proteomes" id="UP001500908">
    <property type="component" value="Unassembled WGS sequence"/>
</dbReference>
<keyword evidence="1" id="KW-0732">Signal</keyword>
<dbReference type="PANTHER" id="PTHR35936">
    <property type="entry name" value="MEMBRANE-BOUND LYTIC MUREIN TRANSGLYCOSYLASE F"/>
    <property type="match status" value="1"/>
</dbReference>
<dbReference type="RefSeq" id="WP_344972923.1">
    <property type="nucleotide sequence ID" value="NZ_BAABDD010000016.1"/>
</dbReference>
<sequence length="302" mass="32532">MTSRGQWRRRDFFTVGGIALAAVGLAGCTRSGDPRSGGGGDGGQSTLQRLREQGYISAGFANEQPYGYTNDEGELTGESVELAKAIFPELGIDEVRGVQVQWDGLIPGLTAGQFDFVAAGMFITPDRCEEVAFSNPEYQATTAFMVPEGNPAQLSDFQSVADNSDVTLCVLNGAVEQGYAEELGVPADRIQPAQDQASAYELLETGRVDAIALTSISLRWLLKQRGGDFEVTEGFIPIVGDQRQSNAGAFAFQRGETELIDAVNDKLAEFKDNGRLLEILRPFGFTENELPGDLTAEQLCRA</sequence>
<dbReference type="NCBIfam" id="TIGR02995">
    <property type="entry name" value="ectoine_ehuB"/>
    <property type="match status" value="1"/>
</dbReference>
<organism evidence="3 4">
    <name type="scientific">Salinactinospora qingdaonensis</name>
    <dbReference type="NCBI Taxonomy" id="702744"/>
    <lineage>
        <taxon>Bacteria</taxon>
        <taxon>Bacillati</taxon>
        <taxon>Actinomycetota</taxon>
        <taxon>Actinomycetes</taxon>
        <taxon>Streptosporangiales</taxon>
        <taxon>Nocardiopsidaceae</taxon>
        <taxon>Salinactinospora</taxon>
    </lineage>
</organism>
<evidence type="ECO:0000313" key="4">
    <source>
        <dbReference type="Proteomes" id="UP001500908"/>
    </source>
</evidence>
<dbReference type="SMART" id="SM00062">
    <property type="entry name" value="PBPb"/>
    <property type="match status" value="1"/>
</dbReference>
<evidence type="ECO:0000313" key="3">
    <source>
        <dbReference type="EMBL" id="GAA3751870.1"/>
    </source>
</evidence>